<gene>
    <name evidence="1" type="ORF">AVDCRST_MAG32-2934</name>
</gene>
<proteinExistence type="predicted"/>
<evidence type="ECO:0000313" key="1">
    <source>
        <dbReference type="EMBL" id="CAA9400257.1"/>
    </source>
</evidence>
<dbReference type="SUPFAM" id="SSF52922">
    <property type="entry name" value="TK C-terminal domain-like"/>
    <property type="match status" value="1"/>
</dbReference>
<dbReference type="Gene3D" id="3.40.50.920">
    <property type="match status" value="1"/>
</dbReference>
<sequence length="72" mass="7448">MHHGAAHAPAPLLTVQDGHPHTLAFLAGVRGDRIRCLGVTEFGQSTSLEEAYALHGIDAPAIVDAALGLVGR</sequence>
<keyword evidence="1" id="KW-0670">Pyruvate</keyword>
<dbReference type="AlphaFoldDB" id="A0A6J4NXJ0"/>
<name>A0A6J4NXJ0_9ACTN</name>
<organism evidence="1">
    <name type="scientific">uncultured Nocardioides sp</name>
    <dbReference type="NCBI Taxonomy" id="198441"/>
    <lineage>
        <taxon>Bacteria</taxon>
        <taxon>Bacillati</taxon>
        <taxon>Actinomycetota</taxon>
        <taxon>Actinomycetes</taxon>
        <taxon>Propionibacteriales</taxon>
        <taxon>Nocardioidaceae</taxon>
        <taxon>Nocardioides</taxon>
        <taxon>environmental samples</taxon>
    </lineage>
</organism>
<protein>
    <submittedName>
        <fullName evidence="1">Pyruvate dehydrogenase E1 component like</fullName>
    </submittedName>
</protein>
<dbReference type="InterPro" id="IPR009014">
    <property type="entry name" value="Transketo_C/PFOR_II"/>
</dbReference>
<dbReference type="EMBL" id="CADCUM010000114">
    <property type="protein sequence ID" value="CAA9400257.1"/>
    <property type="molecule type" value="Genomic_DNA"/>
</dbReference>
<accession>A0A6J4NXJ0</accession>
<reference evidence="1" key="1">
    <citation type="submission" date="2020-02" db="EMBL/GenBank/DDBJ databases">
        <authorList>
            <person name="Meier V. D."/>
        </authorList>
    </citation>
    <scope>NUCLEOTIDE SEQUENCE</scope>
    <source>
        <strain evidence="1">AVDCRST_MAG32</strain>
    </source>
</reference>